<keyword evidence="2" id="KW-0732">Signal</keyword>
<gene>
    <name evidence="3" type="ORF">CR159_18295</name>
</gene>
<evidence type="ECO:0000313" key="3">
    <source>
        <dbReference type="EMBL" id="PLC48482.1"/>
    </source>
</evidence>
<dbReference type="SUPFAM" id="SSF53850">
    <property type="entry name" value="Periplasmic binding protein-like II"/>
    <property type="match status" value="1"/>
</dbReference>
<dbReference type="PANTHER" id="PTHR42928:SF5">
    <property type="entry name" value="BLR1237 PROTEIN"/>
    <property type="match status" value="1"/>
</dbReference>
<dbReference type="InterPro" id="IPR005064">
    <property type="entry name" value="BUG"/>
</dbReference>
<sequence>MHKVRSLVLLFACLVVSGAVLAQSPSRTFRLVIPFSAGGQLDVMGRIVAVSLGEALQANVVVENLPGAGGVIGARRVLKEPADGLTIFEGTPSQLVLAGMVNKENAIKSTDFVPIHMIGTSPYVIFARSGLQAKNADELATLAKESAKDGVPLSYASVGVGTLNHVLGEELSRRMGAPLLHVPYKGGADVVRDLAGGRVDLFINMYTAQHMSMAESGRFNFITALSPERQDRLPNVPSSDESSSLKGFYASLWTGLFVKAGTPAPILAELNQAMAKVLSDPVVQKTLMEQTATPAAKPAPSVDVVSAEYEKGIQEFSELGKSAGL</sequence>
<accession>A0A2N4U0E7</accession>
<dbReference type="PIRSF" id="PIRSF017082">
    <property type="entry name" value="YflP"/>
    <property type="match status" value="1"/>
</dbReference>
<name>A0A2N4U0E7_9BURK</name>
<keyword evidence="4" id="KW-1185">Reference proteome</keyword>
<organism evidence="3 4">
    <name type="scientific">Pollutimonas subterranea</name>
    <dbReference type="NCBI Taxonomy" id="2045210"/>
    <lineage>
        <taxon>Bacteria</taxon>
        <taxon>Pseudomonadati</taxon>
        <taxon>Pseudomonadota</taxon>
        <taxon>Betaproteobacteria</taxon>
        <taxon>Burkholderiales</taxon>
        <taxon>Alcaligenaceae</taxon>
        <taxon>Pollutimonas</taxon>
    </lineage>
</organism>
<evidence type="ECO:0000256" key="2">
    <source>
        <dbReference type="SAM" id="SignalP"/>
    </source>
</evidence>
<dbReference type="RefSeq" id="WP_102075406.1">
    <property type="nucleotide sequence ID" value="NZ_PDNW01000020.1"/>
</dbReference>
<proteinExistence type="inferred from homology"/>
<feature type="signal peptide" evidence="2">
    <location>
        <begin position="1"/>
        <end position="22"/>
    </location>
</feature>
<dbReference type="PANTHER" id="PTHR42928">
    <property type="entry name" value="TRICARBOXYLATE-BINDING PROTEIN"/>
    <property type="match status" value="1"/>
</dbReference>
<dbReference type="OrthoDB" id="8678477at2"/>
<feature type="chain" id="PRO_5014788319" evidence="2">
    <location>
        <begin position="23"/>
        <end position="325"/>
    </location>
</feature>
<dbReference type="InterPro" id="IPR042100">
    <property type="entry name" value="Bug_dom1"/>
</dbReference>
<evidence type="ECO:0000313" key="4">
    <source>
        <dbReference type="Proteomes" id="UP000234190"/>
    </source>
</evidence>
<protein>
    <submittedName>
        <fullName evidence="3">ABC transporter substrate-binding protein</fullName>
    </submittedName>
</protein>
<comment type="similarity">
    <text evidence="1">Belongs to the UPF0065 (bug) family.</text>
</comment>
<dbReference type="Gene3D" id="3.40.190.150">
    <property type="entry name" value="Bordetella uptake gene, domain 1"/>
    <property type="match status" value="1"/>
</dbReference>
<dbReference type="AlphaFoldDB" id="A0A2N4U0E7"/>
<dbReference type="Proteomes" id="UP000234190">
    <property type="component" value="Unassembled WGS sequence"/>
</dbReference>
<evidence type="ECO:0000256" key="1">
    <source>
        <dbReference type="ARBA" id="ARBA00006987"/>
    </source>
</evidence>
<dbReference type="Gene3D" id="3.40.190.10">
    <property type="entry name" value="Periplasmic binding protein-like II"/>
    <property type="match status" value="1"/>
</dbReference>
<dbReference type="CDD" id="cd07012">
    <property type="entry name" value="PBP2_Bug_TTT"/>
    <property type="match status" value="1"/>
</dbReference>
<comment type="caution">
    <text evidence="3">The sequence shown here is derived from an EMBL/GenBank/DDBJ whole genome shotgun (WGS) entry which is preliminary data.</text>
</comment>
<dbReference type="EMBL" id="PDNW01000020">
    <property type="protein sequence ID" value="PLC48482.1"/>
    <property type="molecule type" value="Genomic_DNA"/>
</dbReference>
<dbReference type="Pfam" id="PF03401">
    <property type="entry name" value="TctC"/>
    <property type="match status" value="1"/>
</dbReference>
<reference evidence="3 4" key="1">
    <citation type="submission" date="2017-10" db="EMBL/GenBank/DDBJ databases">
        <title>Two draft genome sequences of Pusillimonas sp. strains isolated from a nitrate- and radionuclide-contaminated groundwater in Russia.</title>
        <authorList>
            <person name="Grouzdev D.S."/>
            <person name="Tourova T.P."/>
            <person name="Goeva M.A."/>
            <person name="Babich T.L."/>
            <person name="Sokolova D.S."/>
            <person name="Abdullin R."/>
            <person name="Poltaraus A.B."/>
            <person name="Toshchakov S.V."/>
            <person name="Nazina T.N."/>
        </authorList>
    </citation>
    <scope>NUCLEOTIDE SEQUENCE [LARGE SCALE GENOMIC DNA]</scope>
    <source>
        <strain evidence="3 4">JR1/69-3-13</strain>
    </source>
</reference>